<protein>
    <submittedName>
        <fullName evidence="3">Iron transporter FeoA</fullName>
    </submittedName>
</protein>
<evidence type="ECO:0000313" key="4">
    <source>
        <dbReference type="Proteomes" id="UP000050975"/>
    </source>
</evidence>
<dbReference type="Gene3D" id="2.30.30.90">
    <property type="match status" value="1"/>
</dbReference>
<dbReference type="Pfam" id="PF04023">
    <property type="entry name" value="FeoA"/>
    <property type="match status" value="1"/>
</dbReference>
<dbReference type="InterPro" id="IPR053184">
    <property type="entry name" value="FeoA-like"/>
</dbReference>
<dbReference type="PANTHER" id="PTHR43151">
    <property type="entry name" value="FEOA FAMILY PROTEIN"/>
    <property type="match status" value="1"/>
</dbReference>
<feature type="domain" description="Ferrous iron transporter FeoA-like" evidence="2">
    <location>
        <begin position="1"/>
        <end position="68"/>
    </location>
</feature>
<dbReference type="InterPro" id="IPR007167">
    <property type="entry name" value="Fe-transptr_FeoA-like"/>
</dbReference>
<gene>
    <name evidence="3" type="ORF">AMJ74_03685</name>
</gene>
<dbReference type="Proteomes" id="UP000050975">
    <property type="component" value="Unassembled WGS sequence"/>
</dbReference>
<evidence type="ECO:0000313" key="3">
    <source>
        <dbReference type="EMBL" id="KPL14272.1"/>
    </source>
</evidence>
<dbReference type="AlphaFoldDB" id="A0A0S8JXT5"/>
<dbReference type="EMBL" id="LJVE01000058">
    <property type="protein sequence ID" value="KPL14272.1"/>
    <property type="molecule type" value="Genomic_DNA"/>
</dbReference>
<evidence type="ECO:0000256" key="1">
    <source>
        <dbReference type="ARBA" id="ARBA00023004"/>
    </source>
</evidence>
<dbReference type="PANTHER" id="PTHR43151:SF1">
    <property type="entry name" value="SSR2333 PROTEIN"/>
    <property type="match status" value="1"/>
</dbReference>
<reference evidence="3 4" key="1">
    <citation type="journal article" date="2015" name="Microbiome">
        <title>Genomic resolution of linkages in carbon, nitrogen, and sulfur cycling among widespread estuary sediment bacteria.</title>
        <authorList>
            <person name="Baker B.J."/>
            <person name="Lazar C.S."/>
            <person name="Teske A.P."/>
            <person name="Dick G.J."/>
        </authorList>
    </citation>
    <scope>NUCLEOTIDE SEQUENCE [LARGE SCALE GENOMIC DNA]</scope>
    <source>
        <strain evidence="3">SM1_77</strain>
    </source>
</reference>
<dbReference type="InterPro" id="IPR038157">
    <property type="entry name" value="FeoA_core_dom"/>
</dbReference>
<comment type="caution">
    <text evidence="3">The sequence shown here is derived from an EMBL/GenBank/DDBJ whole genome shotgun (WGS) entry which is preliminary data.</text>
</comment>
<dbReference type="InterPro" id="IPR008988">
    <property type="entry name" value="Transcriptional_repressor_C"/>
</dbReference>
<dbReference type="SMART" id="SM00899">
    <property type="entry name" value="FeoA"/>
    <property type="match status" value="1"/>
</dbReference>
<sequence length="68" mass="7230">MHAGETGKVVEVNGGHGFKKRLEAMGIRPGMKITKISGQIMRGPVIVKVGTAQIAIGFGMARRVVVEK</sequence>
<organism evidence="3 4">
    <name type="scientific">candidate division WOR_3 bacterium SM1_77</name>
    <dbReference type="NCBI Taxonomy" id="1703778"/>
    <lineage>
        <taxon>Bacteria</taxon>
        <taxon>Bacteria division WOR-3</taxon>
    </lineage>
</organism>
<keyword evidence="1" id="KW-0408">Iron</keyword>
<dbReference type="GO" id="GO:0046914">
    <property type="term" value="F:transition metal ion binding"/>
    <property type="evidence" value="ECO:0007669"/>
    <property type="project" value="InterPro"/>
</dbReference>
<dbReference type="SUPFAM" id="SSF50037">
    <property type="entry name" value="C-terminal domain of transcriptional repressors"/>
    <property type="match status" value="1"/>
</dbReference>
<proteinExistence type="predicted"/>
<accession>A0A0S8JXT5</accession>
<name>A0A0S8JXT5_UNCW3</name>
<evidence type="ECO:0000259" key="2">
    <source>
        <dbReference type="SMART" id="SM00899"/>
    </source>
</evidence>